<sequence length="264" mass="27786">MLSYRGERLGPWTHAMTAATTAPTAPKPRPAAAFRVAVVRFPGSNCDEDTCFALEHLGFGVRRVWHTDTDLKGSDAVVLPGGFSYGDYLRSGAMAALSPVMSEVARFAARGGPVLGICNGFQLLTEARLLPGALARNTGLHFVCRRAFVRVERADTPFTNAYRAGQVLALPVAHGEGRFVADVPTLERLEGEGRVVFRYATPAGEVTAEANPNGSLNAIAGVTNERGNVLGLMPHPERAVEALLGSEDGVGVFASLLSALAGAA</sequence>
<keyword evidence="10" id="KW-1185">Reference proteome</keyword>
<dbReference type="GO" id="GO:0004642">
    <property type="term" value="F:phosphoribosylformylglycinamidine synthase activity"/>
    <property type="evidence" value="ECO:0007669"/>
    <property type="project" value="UniProtKB-UniRule"/>
</dbReference>
<keyword evidence="7 8" id="KW-0315">Glutamine amidotransferase</keyword>
<feature type="active site" evidence="8">
    <location>
        <position position="237"/>
    </location>
</feature>
<feature type="active site" description="Nucleophile" evidence="8">
    <location>
        <position position="118"/>
    </location>
</feature>
<dbReference type="UniPathway" id="UPA00074">
    <property type="reaction ID" value="UER00128"/>
</dbReference>
<proteinExistence type="inferred from homology"/>
<dbReference type="eggNOG" id="COG0047">
    <property type="taxonomic scope" value="Bacteria"/>
</dbReference>
<evidence type="ECO:0000313" key="10">
    <source>
        <dbReference type="Proteomes" id="UP000000379"/>
    </source>
</evidence>
<keyword evidence="5 8" id="KW-0378">Hydrolase</keyword>
<dbReference type="InterPro" id="IPR010075">
    <property type="entry name" value="PRibForGlyAmidine_synth_PurQ"/>
</dbReference>
<dbReference type="GO" id="GO:0004359">
    <property type="term" value="F:glutaminase activity"/>
    <property type="evidence" value="ECO:0007669"/>
    <property type="project" value="UniProtKB-EC"/>
</dbReference>
<evidence type="ECO:0000313" key="9">
    <source>
        <dbReference type="EMBL" id="ADI14674.1"/>
    </source>
</evidence>
<dbReference type="EC" id="3.5.1.2" evidence="8"/>
<dbReference type="HAMAP" id="MF_00421">
    <property type="entry name" value="PurQ"/>
    <property type="match status" value="1"/>
</dbReference>
<keyword evidence="6 8" id="KW-0067">ATP-binding</keyword>
<comment type="catalytic activity">
    <reaction evidence="8">
        <text>N(2)-formyl-N(1)-(5-phospho-beta-D-ribosyl)glycinamide + L-glutamine + ATP + H2O = 2-formamido-N(1)-(5-O-phospho-beta-D-ribosyl)acetamidine + L-glutamate + ADP + phosphate + H(+)</text>
        <dbReference type="Rhea" id="RHEA:17129"/>
        <dbReference type="ChEBI" id="CHEBI:15377"/>
        <dbReference type="ChEBI" id="CHEBI:15378"/>
        <dbReference type="ChEBI" id="CHEBI:29985"/>
        <dbReference type="ChEBI" id="CHEBI:30616"/>
        <dbReference type="ChEBI" id="CHEBI:43474"/>
        <dbReference type="ChEBI" id="CHEBI:58359"/>
        <dbReference type="ChEBI" id="CHEBI:147286"/>
        <dbReference type="ChEBI" id="CHEBI:147287"/>
        <dbReference type="ChEBI" id="CHEBI:456216"/>
        <dbReference type="EC" id="6.3.5.3"/>
    </reaction>
</comment>
<keyword evidence="4 8" id="KW-0658">Purine biosynthesis</keyword>
<comment type="catalytic activity">
    <reaction evidence="8">
        <text>L-glutamine + H2O = L-glutamate + NH4(+)</text>
        <dbReference type="Rhea" id="RHEA:15889"/>
        <dbReference type="ChEBI" id="CHEBI:15377"/>
        <dbReference type="ChEBI" id="CHEBI:28938"/>
        <dbReference type="ChEBI" id="CHEBI:29985"/>
        <dbReference type="ChEBI" id="CHEBI:58359"/>
        <dbReference type="EC" id="3.5.1.2"/>
    </reaction>
</comment>
<keyword evidence="1 8" id="KW-0963">Cytoplasm</keyword>
<protein>
    <recommendedName>
        <fullName evidence="8">Phosphoribosylformylglycinamidine synthase subunit PurQ</fullName>
        <shortName evidence="8">FGAM synthase</shortName>
        <ecNumber evidence="8">6.3.5.3</ecNumber>
    </recommendedName>
    <alternativeName>
        <fullName evidence="8">Formylglycinamide ribonucleotide amidotransferase subunit I</fullName>
        <shortName evidence="8">FGAR amidotransferase I</shortName>
        <shortName evidence="8">FGAR-AT I</shortName>
    </alternativeName>
    <alternativeName>
        <fullName evidence="8">Glutaminase PurQ</fullName>
        <ecNumber evidence="8">3.5.1.2</ecNumber>
    </alternativeName>
    <alternativeName>
        <fullName evidence="8">Phosphoribosylformylglycinamidine synthase subunit I</fullName>
    </alternativeName>
</protein>
<dbReference type="NCBIfam" id="NF002957">
    <property type="entry name" value="PRK03619.1"/>
    <property type="match status" value="1"/>
</dbReference>
<dbReference type="EMBL" id="CP002049">
    <property type="protein sequence ID" value="ADI14674.1"/>
    <property type="molecule type" value="Genomic_DNA"/>
</dbReference>
<dbReference type="PANTHER" id="PTHR47552:SF1">
    <property type="entry name" value="PHOSPHORIBOSYLFORMYLGLYCINAMIDINE SYNTHASE SUBUNIT PURQ"/>
    <property type="match status" value="1"/>
</dbReference>
<organism evidence="9 10">
    <name type="scientific">Truepera radiovictrix (strain DSM 17093 / CIP 108686 / LMG 22925 / RQ-24)</name>
    <dbReference type="NCBI Taxonomy" id="649638"/>
    <lineage>
        <taxon>Bacteria</taxon>
        <taxon>Thermotogati</taxon>
        <taxon>Deinococcota</taxon>
        <taxon>Deinococci</taxon>
        <taxon>Trueperales</taxon>
        <taxon>Trueperaceae</taxon>
        <taxon>Truepera</taxon>
    </lineage>
</organism>
<dbReference type="Proteomes" id="UP000000379">
    <property type="component" value="Chromosome"/>
</dbReference>
<dbReference type="GO" id="GO:0005524">
    <property type="term" value="F:ATP binding"/>
    <property type="evidence" value="ECO:0007669"/>
    <property type="project" value="UniProtKB-KW"/>
</dbReference>
<evidence type="ECO:0000256" key="5">
    <source>
        <dbReference type="ARBA" id="ARBA00022801"/>
    </source>
</evidence>
<dbReference type="NCBIfam" id="TIGR01737">
    <property type="entry name" value="FGAM_synth_I"/>
    <property type="match status" value="1"/>
</dbReference>
<evidence type="ECO:0000256" key="6">
    <source>
        <dbReference type="ARBA" id="ARBA00022840"/>
    </source>
</evidence>
<gene>
    <name evidence="8" type="primary">purQ</name>
    <name evidence="9" type="ordered locus">Trad_1555</name>
</gene>
<dbReference type="AlphaFoldDB" id="D7CXS2"/>
<dbReference type="InterPro" id="IPR029062">
    <property type="entry name" value="Class_I_gatase-like"/>
</dbReference>
<name>D7CXS2_TRURR</name>
<evidence type="ECO:0000256" key="3">
    <source>
        <dbReference type="ARBA" id="ARBA00022741"/>
    </source>
</evidence>
<dbReference type="PROSITE" id="PS51273">
    <property type="entry name" value="GATASE_TYPE_1"/>
    <property type="match status" value="1"/>
</dbReference>
<comment type="subunit">
    <text evidence="8">Part of the FGAM synthase complex composed of 1 PurL, 1 PurQ and 2 PurS subunits.</text>
</comment>
<dbReference type="KEGG" id="tra:Trad_1555"/>
<feature type="active site" evidence="8">
    <location>
        <position position="235"/>
    </location>
</feature>
<dbReference type="CDD" id="cd01740">
    <property type="entry name" value="GATase1_FGAR_AT"/>
    <property type="match status" value="1"/>
</dbReference>
<reference evidence="9 10" key="2">
    <citation type="journal article" date="2011" name="Stand. Genomic Sci.">
        <title>Complete genome sequence of Truepera radiovictrix type strain (RQ-24).</title>
        <authorList>
            <person name="Ivanova N."/>
            <person name="Rohde C."/>
            <person name="Munk C."/>
            <person name="Nolan M."/>
            <person name="Lucas S."/>
            <person name="Del Rio T.G."/>
            <person name="Tice H."/>
            <person name="Deshpande S."/>
            <person name="Cheng J.F."/>
            <person name="Tapia R."/>
            <person name="Han C."/>
            <person name="Goodwin L."/>
            <person name="Pitluck S."/>
            <person name="Liolios K."/>
            <person name="Mavromatis K."/>
            <person name="Mikhailova N."/>
            <person name="Pati A."/>
            <person name="Chen A."/>
            <person name="Palaniappan K."/>
            <person name="Land M."/>
            <person name="Hauser L."/>
            <person name="Chang Y.J."/>
            <person name="Jeffries C.D."/>
            <person name="Brambilla E."/>
            <person name="Rohde M."/>
            <person name="Goker M."/>
            <person name="Tindall B.J."/>
            <person name="Woyke T."/>
            <person name="Bristow J."/>
            <person name="Eisen J.A."/>
            <person name="Markowitz V."/>
            <person name="Hugenholtz P."/>
            <person name="Kyrpides N.C."/>
            <person name="Klenk H.P."/>
            <person name="Lapidus A."/>
        </authorList>
    </citation>
    <scope>NUCLEOTIDE SEQUENCE [LARGE SCALE GENOMIC DNA]</scope>
    <source>
        <strain evidence="10">DSM 17093 / CIP 108686 / LMG 22925 / RQ-24</strain>
    </source>
</reference>
<dbReference type="HOGENOM" id="CLU_001031_3_1_0"/>
<dbReference type="PIRSF" id="PIRSF001586">
    <property type="entry name" value="FGAM_synth_I"/>
    <property type="match status" value="1"/>
</dbReference>
<evidence type="ECO:0000256" key="8">
    <source>
        <dbReference type="HAMAP-Rule" id="MF_00421"/>
    </source>
</evidence>
<reference evidence="10" key="1">
    <citation type="submission" date="2010-05" db="EMBL/GenBank/DDBJ databases">
        <title>The complete genome of Truepera radiovictris DSM 17093.</title>
        <authorList>
            <consortium name="US DOE Joint Genome Institute (JGI-PGF)"/>
            <person name="Lucas S."/>
            <person name="Copeland A."/>
            <person name="Lapidus A."/>
            <person name="Glavina del Rio T."/>
            <person name="Dalin E."/>
            <person name="Tice H."/>
            <person name="Bruce D."/>
            <person name="Goodwin L."/>
            <person name="Pitluck S."/>
            <person name="Kyrpides N."/>
            <person name="Mavromatis K."/>
            <person name="Ovchinnikova G."/>
            <person name="Munk A.C."/>
            <person name="Detter J.C."/>
            <person name="Han C."/>
            <person name="Tapia R."/>
            <person name="Land M."/>
            <person name="Hauser L."/>
            <person name="Markowitz V."/>
            <person name="Cheng J.-F."/>
            <person name="Hugenholtz P."/>
            <person name="Woyke T."/>
            <person name="Wu D."/>
            <person name="Tindall B."/>
            <person name="Pomrenke H.G."/>
            <person name="Brambilla E."/>
            <person name="Klenk H.-P."/>
            <person name="Eisen J.A."/>
        </authorList>
    </citation>
    <scope>NUCLEOTIDE SEQUENCE [LARGE SCALE GENOMIC DNA]</scope>
    <source>
        <strain evidence="10">DSM 17093 / CIP 108686 / LMG 22925 / RQ-24</strain>
    </source>
</reference>
<dbReference type="Gene3D" id="3.40.50.880">
    <property type="match status" value="1"/>
</dbReference>
<keyword evidence="3 8" id="KW-0547">Nucleotide-binding</keyword>
<dbReference type="SUPFAM" id="SSF52317">
    <property type="entry name" value="Class I glutamine amidotransferase-like"/>
    <property type="match status" value="1"/>
</dbReference>
<dbReference type="MEROPS" id="C56.972"/>
<dbReference type="SMART" id="SM01211">
    <property type="entry name" value="GATase_5"/>
    <property type="match status" value="1"/>
</dbReference>
<keyword evidence="2 8" id="KW-0436">Ligase</keyword>
<comment type="subcellular location">
    <subcellularLocation>
        <location evidence="8">Cytoplasm</location>
    </subcellularLocation>
</comment>
<evidence type="ECO:0000256" key="7">
    <source>
        <dbReference type="ARBA" id="ARBA00022962"/>
    </source>
</evidence>
<evidence type="ECO:0000256" key="1">
    <source>
        <dbReference type="ARBA" id="ARBA00022490"/>
    </source>
</evidence>
<dbReference type="PANTHER" id="PTHR47552">
    <property type="entry name" value="PHOSPHORIBOSYLFORMYLGLYCINAMIDINE SYNTHASE SUBUNIT PURQ"/>
    <property type="match status" value="1"/>
</dbReference>
<comment type="pathway">
    <text evidence="8">Purine metabolism; IMP biosynthesis via de novo pathway; 5-amino-1-(5-phospho-D-ribosyl)imidazole from N(2)-formyl-N(1)-(5-phospho-D-ribosyl)glycinamide: step 1/2.</text>
</comment>
<evidence type="ECO:0000256" key="2">
    <source>
        <dbReference type="ARBA" id="ARBA00022598"/>
    </source>
</evidence>
<dbReference type="GO" id="GO:0006189">
    <property type="term" value="P:'de novo' IMP biosynthetic process"/>
    <property type="evidence" value="ECO:0007669"/>
    <property type="project" value="UniProtKB-UniRule"/>
</dbReference>
<accession>D7CXS2</accession>
<dbReference type="EC" id="6.3.5.3" evidence="8"/>
<evidence type="ECO:0000256" key="4">
    <source>
        <dbReference type="ARBA" id="ARBA00022755"/>
    </source>
</evidence>
<comment type="function">
    <text evidence="8">Part of the phosphoribosylformylglycinamidine synthase complex involved in the purines biosynthetic pathway. Catalyzes the ATP-dependent conversion of formylglycinamide ribonucleotide (FGAR) and glutamine to yield formylglycinamidine ribonucleotide (FGAM) and glutamate. The FGAM synthase complex is composed of three subunits. PurQ produces an ammonia molecule by converting glutamine to glutamate. PurL transfers the ammonia molecule to FGAR to form FGAM in an ATP-dependent manner. PurS interacts with PurQ and PurL and is thought to assist in the transfer of the ammonia molecule from PurQ to PurL.</text>
</comment>
<dbReference type="Pfam" id="PF13507">
    <property type="entry name" value="GATase_5"/>
    <property type="match status" value="1"/>
</dbReference>
<dbReference type="GO" id="GO:0005737">
    <property type="term" value="C:cytoplasm"/>
    <property type="evidence" value="ECO:0007669"/>
    <property type="project" value="UniProtKB-SubCell"/>
</dbReference>
<dbReference type="STRING" id="649638.Trad_1555"/>